<sequence>MHGSRTGLILPDLRCRAWVLDHECDCPDYVPEEN</sequence>
<comment type="caution">
    <text evidence="1">The sequence shown here is derived from an EMBL/GenBank/DDBJ whole genome shotgun (WGS) entry which is preliminary data.</text>
</comment>
<reference evidence="1 2" key="1">
    <citation type="submission" date="2020-05" db="EMBL/GenBank/DDBJ databases">
        <title>Genomic Encyclopedia of Type Strains, Phase III (KMG-III): the genomes of soil and plant-associated and newly described type strains.</title>
        <authorList>
            <person name="Whitman W."/>
        </authorList>
    </citation>
    <scope>NUCLEOTIDE SEQUENCE [LARGE SCALE GENOMIC DNA]</scope>
    <source>
        <strain evidence="1 2">KCTC 19046</strain>
    </source>
</reference>
<organism evidence="1 2">
    <name type="scientific">Isoptericola halotolerans</name>
    <dbReference type="NCBI Taxonomy" id="300560"/>
    <lineage>
        <taxon>Bacteria</taxon>
        <taxon>Bacillati</taxon>
        <taxon>Actinomycetota</taxon>
        <taxon>Actinomycetes</taxon>
        <taxon>Micrococcales</taxon>
        <taxon>Promicromonosporaceae</taxon>
        <taxon>Isoptericola</taxon>
    </lineage>
</organism>
<dbReference type="Proteomes" id="UP000757540">
    <property type="component" value="Unassembled WGS sequence"/>
</dbReference>
<keyword evidence="2" id="KW-1185">Reference proteome</keyword>
<gene>
    <name evidence="1" type="ORF">HDG69_001366</name>
</gene>
<evidence type="ECO:0000313" key="2">
    <source>
        <dbReference type="Proteomes" id="UP000757540"/>
    </source>
</evidence>
<evidence type="ECO:0000313" key="1">
    <source>
        <dbReference type="EMBL" id="NOV96813.1"/>
    </source>
</evidence>
<dbReference type="EMBL" id="JABEZU010000001">
    <property type="protein sequence ID" value="NOV96813.1"/>
    <property type="molecule type" value="Genomic_DNA"/>
</dbReference>
<protein>
    <submittedName>
        <fullName evidence="1">Uncharacterized protein</fullName>
    </submittedName>
</protein>
<proteinExistence type="predicted"/>
<name>A0ABX2A4G5_9MICO</name>
<accession>A0ABX2A4G5</accession>